<evidence type="ECO:0000256" key="1">
    <source>
        <dbReference type="SAM" id="Phobius"/>
    </source>
</evidence>
<keyword evidence="1" id="KW-1133">Transmembrane helix</keyword>
<feature type="transmembrane region" description="Helical" evidence="1">
    <location>
        <begin position="32"/>
        <end position="58"/>
    </location>
</feature>
<evidence type="ECO:0000313" key="2">
    <source>
        <dbReference type="EMBL" id="AHI52476.1"/>
    </source>
</evidence>
<dbReference type="HOGENOM" id="CLU_499570_0_0_14"/>
<keyword evidence="1" id="KW-0472">Membrane</keyword>
<evidence type="ECO:0000313" key="3">
    <source>
        <dbReference type="Proteomes" id="UP000019267"/>
    </source>
</evidence>
<keyword evidence="1" id="KW-0812">Transmembrane</keyword>
<protein>
    <submittedName>
        <fullName evidence="2">Uncharacterized protein</fullName>
    </submittedName>
</protein>
<keyword evidence="3" id="KW-1185">Reference proteome</keyword>
<dbReference type="AlphaFoldDB" id="W6A697"/>
<dbReference type="PATRIC" id="fig|1276246.3.peg.135"/>
<dbReference type="EMBL" id="CP006681">
    <property type="protein sequence ID" value="AHI52476.1"/>
    <property type="molecule type" value="Genomic_DNA"/>
</dbReference>
<organism evidence="2 3">
    <name type="scientific">Spiroplasma culicicola AES-1</name>
    <dbReference type="NCBI Taxonomy" id="1276246"/>
    <lineage>
        <taxon>Bacteria</taxon>
        <taxon>Bacillati</taxon>
        <taxon>Mycoplasmatota</taxon>
        <taxon>Mollicutes</taxon>
        <taxon>Entomoplasmatales</taxon>
        <taxon>Spiroplasmataceae</taxon>
        <taxon>Spiroplasma</taxon>
    </lineage>
</organism>
<dbReference type="Proteomes" id="UP000019267">
    <property type="component" value="Chromosome"/>
</dbReference>
<accession>W6A697</accession>
<dbReference type="OrthoDB" id="388827at2"/>
<dbReference type="STRING" id="1276246.SCULI_v1c01350"/>
<proteinExistence type="predicted"/>
<dbReference type="RefSeq" id="WP_025362721.1">
    <property type="nucleotide sequence ID" value="NZ_CP006681.1"/>
</dbReference>
<sequence length="486" mass="56395">MARKIQPYQLITYPKKITYANPKNNKNNFWDLLFKIIAIEVVSILVGTLTAGVGGAAVQTWGFSQLGIASTQLVIRATVDFTIHQMFDSSMGIKSSKNTLLNLFFSFSNIGSLGRARKTDKIIKILNEHQLLNKIGIKYTVNNLFEIKKALQYKKIILSNNKKITFSKKITDLEILQTIMAISSKEMKSSLKRMSQKELQALIEMEKLLYKVSPDLFADLKNLNTTKYNNNFKQAFNLNIDEFLNLKDKDAIEILLKLNKNSKISKEIIMINRLRIQKQLQETLIASFKDIGKVTQNTLNMLNPQKYLEIAIDKLLAPIYKSMDKIIKNSRNNLIRLNKNIRRTIKKYNIYACNPNSSFIGFIFKPISFLGDGYIELWKEISYKSTTDKDIKKYSKLVFWTNIKQVEEFSYSKNQDYYFNIKWKNKKNINKIEAENLNNIYEDSINSLKHIKNIKELLNRQSIRVKNINPSKIVNKISDSLNVKFK</sequence>
<gene>
    <name evidence="2" type="ORF">SCULI_v1c01350</name>
</gene>
<reference evidence="2 3" key="1">
    <citation type="journal article" date="2014" name="Genome Biol. Evol.">
        <title>Molecular evolution of the substrate utilization strategies and putative virulence factors in mosquito-associated Spiroplasma species.</title>
        <authorList>
            <person name="Chang T.H."/>
            <person name="Lo W.S."/>
            <person name="Ku C."/>
            <person name="Chen L.L."/>
            <person name="Kuo C.H."/>
        </authorList>
    </citation>
    <scope>NUCLEOTIDE SEQUENCE [LARGE SCALE GENOMIC DNA]</scope>
    <source>
        <strain evidence="2">AES-1</strain>
    </source>
</reference>
<dbReference type="KEGG" id="scq:SCULI_v1c01350"/>
<name>W6A697_9MOLU</name>